<dbReference type="HAMAP" id="MF_00105">
    <property type="entry name" value="GreA_GreB"/>
    <property type="match status" value="1"/>
</dbReference>
<evidence type="ECO:0000256" key="1">
    <source>
        <dbReference type="ARBA" id="ARBA00008213"/>
    </source>
</evidence>
<feature type="domain" description="Transcription elongation factor GreA/GreB N-terminal" evidence="12">
    <location>
        <begin position="7"/>
        <end position="74"/>
    </location>
</feature>
<evidence type="ECO:0000256" key="2">
    <source>
        <dbReference type="ARBA" id="ARBA00013729"/>
    </source>
</evidence>
<evidence type="ECO:0000313" key="14">
    <source>
        <dbReference type="Proteomes" id="UP000285138"/>
    </source>
</evidence>
<feature type="domain" description="Transcription elongation factor GreA/GreB C-terminal" evidence="11">
    <location>
        <begin position="84"/>
        <end position="157"/>
    </location>
</feature>
<dbReference type="PIRSF" id="PIRSF006092">
    <property type="entry name" value="GreA_GreB"/>
    <property type="match status" value="1"/>
</dbReference>
<evidence type="ECO:0000256" key="7">
    <source>
        <dbReference type="ARBA" id="ARBA00024916"/>
    </source>
</evidence>
<dbReference type="SUPFAM" id="SSF54534">
    <property type="entry name" value="FKBP-like"/>
    <property type="match status" value="1"/>
</dbReference>
<name>A0A424YGN6_9FIRM</name>
<keyword evidence="13" id="KW-0648">Protein biosynthesis</keyword>
<evidence type="ECO:0000259" key="12">
    <source>
        <dbReference type="Pfam" id="PF03449"/>
    </source>
</evidence>
<comment type="caution">
    <text evidence="13">The sequence shown here is derived from an EMBL/GenBank/DDBJ whole genome shotgun (WGS) entry which is preliminary data.</text>
</comment>
<keyword evidence="6 9" id="KW-0804">Transcription</keyword>
<dbReference type="GO" id="GO:0006354">
    <property type="term" value="P:DNA-templated transcription elongation"/>
    <property type="evidence" value="ECO:0007669"/>
    <property type="project" value="TreeGrafter"/>
</dbReference>
<keyword evidence="3 9" id="KW-0805">Transcription regulation</keyword>
<dbReference type="NCBIfam" id="TIGR01462">
    <property type="entry name" value="greA"/>
    <property type="match status" value="1"/>
</dbReference>
<keyword evidence="5 9" id="KW-0238">DNA-binding</keyword>
<dbReference type="Gene3D" id="1.10.287.180">
    <property type="entry name" value="Transcription elongation factor, GreA/GreB, N-terminal domain"/>
    <property type="match status" value="1"/>
</dbReference>
<dbReference type="InterPro" id="IPR023459">
    <property type="entry name" value="Tscrpt_elong_fac_GreA/B_fam"/>
</dbReference>
<comment type="similarity">
    <text evidence="1 9 10">Belongs to the GreA/GreB family.</text>
</comment>
<evidence type="ECO:0000256" key="10">
    <source>
        <dbReference type="RuleBase" id="RU000556"/>
    </source>
</evidence>
<dbReference type="Gene3D" id="3.10.50.30">
    <property type="entry name" value="Transcription elongation factor, GreA/GreB, C-terminal domain"/>
    <property type="match status" value="1"/>
</dbReference>
<dbReference type="GO" id="GO:0032784">
    <property type="term" value="P:regulation of DNA-templated transcription elongation"/>
    <property type="evidence" value="ECO:0007669"/>
    <property type="project" value="UniProtKB-UniRule"/>
</dbReference>
<evidence type="ECO:0000256" key="6">
    <source>
        <dbReference type="ARBA" id="ARBA00023163"/>
    </source>
</evidence>
<dbReference type="Pfam" id="PF03449">
    <property type="entry name" value="GreA_GreB_N"/>
    <property type="match status" value="1"/>
</dbReference>
<dbReference type="InterPro" id="IPR006359">
    <property type="entry name" value="Tscrpt_elong_fac_GreA"/>
</dbReference>
<evidence type="ECO:0000256" key="9">
    <source>
        <dbReference type="HAMAP-Rule" id="MF_00105"/>
    </source>
</evidence>
<dbReference type="InterPro" id="IPR036805">
    <property type="entry name" value="Tscrpt_elong_fac_GreA/B_N_sf"/>
</dbReference>
<dbReference type="InterPro" id="IPR036953">
    <property type="entry name" value="GreA/GreB_C_sf"/>
</dbReference>
<evidence type="ECO:0000256" key="8">
    <source>
        <dbReference type="ARBA" id="ARBA00030776"/>
    </source>
</evidence>
<dbReference type="InterPro" id="IPR028624">
    <property type="entry name" value="Tscrpt_elong_fac_GreA/B"/>
</dbReference>
<reference evidence="13 14" key="1">
    <citation type="submission" date="2018-08" db="EMBL/GenBank/DDBJ databases">
        <title>The metabolism and importance of syntrophic acetate oxidation coupled to methane or sulfide production in haloalkaline environments.</title>
        <authorList>
            <person name="Timmers P.H.A."/>
            <person name="Vavourakis C.D."/>
            <person name="Sorokin D.Y."/>
            <person name="Sinninghe Damste J.S."/>
            <person name="Muyzer G."/>
            <person name="Stams A.J.M."/>
            <person name="Plugge C.M."/>
        </authorList>
    </citation>
    <scope>NUCLEOTIDE SEQUENCE [LARGE SCALE GENOMIC DNA]</scope>
    <source>
        <strain evidence="13">MSAO_Bac1</strain>
    </source>
</reference>
<keyword evidence="4" id="KW-0175">Coiled coil</keyword>
<proteinExistence type="inferred from homology"/>
<comment type="function">
    <text evidence="7 9 10">Necessary for efficient RNA polymerase transcription elongation past template-encoded arresting sites. The arresting sites in DNA have the property of trapping a certain fraction of elongating RNA polymerases that pass through, resulting in locked ternary complexes. Cleavage of the nascent transcript by cleavage factors such as GreA or GreB allows the resumption of elongation from the new 3'terminus. GreA releases sequences of 2 to 3 nucleotides.</text>
</comment>
<dbReference type="InterPro" id="IPR001437">
    <property type="entry name" value="Tscrpt_elong_fac_GreA/B_C"/>
</dbReference>
<sequence>MYAKEVVLTYSGLEKLESELEFLKTVKRKEVAARIKAALHFGNLAENSEYDEAKNQQAFIEGRILTLEKLLRNALLIKEGEVSTETVSLGCTVILKELETCELFEFTIVGSVEADPGKNKISNESPVGRAIIGKAVGSVVEVEAPVGKITYKIKEIKKVKSRELSSL</sequence>
<evidence type="ECO:0000256" key="4">
    <source>
        <dbReference type="ARBA" id="ARBA00023054"/>
    </source>
</evidence>
<evidence type="ECO:0000256" key="3">
    <source>
        <dbReference type="ARBA" id="ARBA00023015"/>
    </source>
</evidence>
<evidence type="ECO:0000256" key="5">
    <source>
        <dbReference type="ARBA" id="ARBA00023125"/>
    </source>
</evidence>
<dbReference type="GO" id="GO:0003746">
    <property type="term" value="F:translation elongation factor activity"/>
    <property type="evidence" value="ECO:0007669"/>
    <property type="project" value="UniProtKB-KW"/>
</dbReference>
<dbReference type="GO" id="GO:0070063">
    <property type="term" value="F:RNA polymerase binding"/>
    <property type="evidence" value="ECO:0007669"/>
    <property type="project" value="InterPro"/>
</dbReference>
<accession>A0A424YGN6</accession>
<evidence type="ECO:0000313" key="13">
    <source>
        <dbReference type="EMBL" id="RQD77202.1"/>
    </source>
</evidence>
<dbReference type="FunFam" id="1.10.287.180:FF:000001">
    <property type="entry name" value="Transcription elongation factor GreA"/>
    <property type="match status" value="1"/>
</dbReference>
<dbReference type="PANTHER" id="PTHR30437">
    <property type="entry name" value="TRANSCRIPTION ELONGATION FACTOR GREA"/>
    <property type="match status" value="1"/>
</dbReference>
<dbReference type="GO" id="GO:0003677">
    <property type="term" value="F:DNA binding"/>
    <property type="evidence" value="ECO:0007669"/>
    <property type="project" value="UniProtKB-UniRule"/>
</dbReference>
<evidence type="ECO:0000259" key="11">
    <source>
        <dbReference type="Pfam" id="PF01272"/>
    </source>
</evidence>
<keyword evidence="13" id="KW-0251">Elongation factor</keyword>
<dbReference type="InterPro" id="IPR022691">
    <property type="entry name" value="Tscrpt_elong_fac_GreA/B_N"/>
</dbReference>
<dbReference type="SUPFAM" id="SSF46557">
    <property type="entry name" value="GreA transcript cleavage protein, N-terminal domain"/>
    <property type="match status" value="1"/>
</dbReference>
<dbReference type="PANTHER" id="PTHR30437:SF4">
    <property type="entry name" value="TRANSCRIPTION ELONGATION FACTOR GREA"/>
    <property type="match status" value="1"/>
</dbReference>
<dbReference type="Proteomes" id="UP000285138">
    <property type="component" value="Unassembled WGS sequence"/>
</dbReference>
<dbReference type="Pfam" id="PF01272">
    <property type="entry name" value="GreA_GreB"/>
    <property type="match status" value="1"/>
</dbReference>
<dbReference type="AlphaFoldDB" id="A0A424YGN6"/>
<dbReference type="NCBIfam" id="NF001263">
    <property type="entry name" value="PRK00226.1-4"/>
    <property type="match status" value="1"/>
</dbReference>
<dbReference type="FunFam" id="3.10.50.30:FF:000001">
    <property type="entry name" value="Transcription elongation factor GreA"/>
    <property type="match status" value="1"/>
</dbReference>
<organism evidence="13 14">
    <name type="scientific">Candidatus Syntrophonatronum acetioxidans</name>
    <dbReference type="NCBI Taxonomy" id="1795816"/>
    <lineage>
        <taxon>Bacteria</taxon>
        <taxon>Bacillati</taxon>
        <taxon>Bacillota</taxon>
        <taxon>Clostridia</taxon>
        <taxon>Eubacteriales</taxon>
        <taxon>Syntrophomonadaceae</taxon>
        <taxon>Candidatus Syntrophonatronum</taxon>
    </lineage>
</organism>
<dbReference type="EMBL" id="QZAA01000077">
    <property type="protein sequence ID" value="RQD77202.1"/>
    <property type="molecule type" value="Genomic_DNA"/>
</dbReference>
<gene>
    <name evidence="9 13" type="primary">greA</name>
    <name evidence="13" type="ORF">D5R97_02905</name>
</gene>
<protein>
    <recommendedName>
        <fullName evidence="2 9">Transcription elongation factor GreA</fullName>
    </recommendedName>
    <alternativeName>
        <fullName evidence="8 9">Transcript cleavage factor GreA</fullName>
    </alternativeName>
</protein>